<keyword evidence="4 6" id="KW-1133">Transmembrane helix</keyword>
<dbReference type="Pfam" id="PF02687">
    <property type="entry name" value="FtsX"/>
    <property type="match status" value="1"/>
</dbReference>
<dbReference type="InterPro" id="IPR003838">
    <property type="entry name" value="ABC3_permease_C"/>
</dbReference>
<keyword evidence="3 6" id="KW-0812">Transmembrane</keyword>
<evidence type="ECO:0000313" key="8">
    <source>
        <dbReference type="EMBL" id="HIS46695.1"/>
    </source>
</evidence>
<evidence type="ECO:0000313" key="9">
    <source>
        <dbReference type="Proteomes" id="UP000823927"/>
    </source>
</evidence>
<accession>A0A9D1JQV1</accession>
<comment type="subcellular location">
    <subcellularLocation>
        <location evidence="1">Cell membrane</location>
        <topology evidence="1">Multi-pass membrane protein</topology>
    </subcellularLocation>
</comment>
<evidence type="ECO:0000256" key="2">
    <source>
        <dbReference type="ARBA" id="ARBA00022475"/>
    </source>
</evidence>
<feature type="transmembrane region" description="Helical" evidence="6">
    <location>
        <begin position="320"/>
        <end position="347"/>
    </location>
</feature>
<protein>
    <recommendedName>
        <fullName evidence="7">ABC3 transporter permease C-terminal domain-containing protein</fullName>
    </recommendedName>
</protein>
<comment type="caution">
    <text evidence="8">The sequence shown here is derived from an EMBL/GenBank/DDBJ whole genome shotgun (WGS) entry which is preliminary data.</text>
</comment>
<dbReference type="Proteomes" id="UP000823927">
    <property type="component" value="Unassembled WGS sequence"/>
</dbReference>
<reference evidence="8" key="2">
    <citation type="journal article" date="2021" name="PeerJ">
        <title>Extensive microbial diversity within the chicken gut microbiome revealed by metagenomics and culture.</title>
        <authorList>
            <person name="Gilroy R."/>
            <person name="Ravi A."/>
            <person name="Getino M."/>
            <person name="Pursley I."/>
            <person name="Horton D.L."/>
            <person name="Alikhan N.F."/>
            <person name="Baker D."/>
            <person name="Gharbi K."/>
            <person name="Hall N."/>
            <person name="Watson M."/>
            <person name="Adriaenssens E.M."/>
            <person name="Foster-Nyarko E."/>
            <person name="Jarju S."/>
            <person name="Secka A."/>
            <person name="Antonio M."/>
            <person name="Oren A."/>
            <person name="Chaudhuri R.R."/>
            <person name="La Ragione R."/>
            <person name="Hildebrand F."/>
            <person name="Pallen M.J."/>
        </authorList>
    </citation>
    <scope>NUCLEOTIDE SEQUENCE</scope>
    <source>
        <strain evidence="8">CHK178-757</strain>
    </source>
</reference>
<dbReference type="AlphaFoldDB" id="A0A9D1JQV1"/>
<evidence type="ECO:0000259" key="7">
    <source>
        <dbReference type="Pfam" id="PF02687"/>
    </source>
</evidence>
<evidence type="ECO:0000256" key="3">
    <source>
        <dbReference type="ARBA" id="ARBA00022692"/>
    </source>
</evidence>
<evidence type="ECO:0000256" key="6">
    <source>
        <dbReference type="SAM" id="Phobius"/>
    </source>
</evidence>
<sequence>MKYSFYRIFRLWRSAAKMYGLVIVEMAVGTALLVTCLNMVFSNQDRLAQSKADMAQDRVTITWYGTAEDDPWTEIKETAETTEEGYVRIYEGQEGWDYEEPFPIDYEDYNIVLDEFGQDLIFYFGAFQKYDFEKDNSPENGVDLWYMFVNDELFADTFSFQREKDKIYVGAAAMDIYSEMENEHREWADACKYPARDGKIWLSPDFGAQYVPVPDKGAPEYMDLMSYKSPYLPEKDYVASFRIPLENAVILPIEMFPYRQLSSLLNPYNTLVVSYRDADSVNNQVPELLSRLSQLRPGISFEINDAYLEAEKSIADQQNMIIMLTGASATVMIIVFVSMIGILLVLLARRRKSIAVTYCCGATRWKSFWELAAEAALVFILGGALGLAGAFAAVPILRGELYRIDFYPVNIITILAAAIAAALVSCLIALAGIRLREPAKELKAL</sequence>
<dbReference type="GO" id="GO:0005886">
    <property type="term" value="C:plasma membrane"/>
    <property type="evidence" value="ECO:0007669"/>
    <property type="project" value="UniProtKB-SubCell"/>
</dbReference>
<proteinExistence type="predicted"/>
<feature type="transmembrane region" description="Helical" evidence="6">
    <location>
        <begin position="21"/>
        <end position="41"/>
    </location>
</feature>
<evidence type="ECO:0000256" key="1">
    <source>
        <dbReference type="ARBA" id="ARBA00004651"/>
    </source>
</evidence>
<evidence type="ECO:0000256" key="4">
    <source>
        <dbReference type="ARBA" id="ARBA00022989"/>
    </source>
</evidence>
<feature type="transmembrane region" description="Helical" evidence="6">
    <location>
        <begin position="409"/>
        <end position="433"/>
    </location>
</feature>
<keyword evidence="5 6" id="KW-0472">Membrane</keyword>
<dbReference type="EMBL" id="DVIT01000015">
    <property type="protein sequence ID" value="HIS46695.1"/>
    <property type="molecule type" value="Genomic_DNA"/>
</dbReference>
<gene>
    <name evidence="8" type="ORF">IAB46_03875</name>
</gene>
<reference evidence="8" key="1">
    <citation type="submission" date="2020-10" db="EMBL/GenBank/DDBJ databases">
        <authorList>
            <person name="Gilroy R."/>
        </authorList>
    </citation>
    <scope>NUCLEOTIDE SEQUENCE</scope>
    <source>
        <strain evidence="8">CHK178-757</strain>
    </source>
</reference>
<feature type="transmembrane region" description="Helical" evidence="6">
    <location>
        <begin position="368"/>
        <end position="397"/>
    </location>
</feature>
<name>A0A9D1JQV1_9FIRM</name>
<keyword evidence="2" id="KW-1003">Cell membrane</keyword>
<feature type="domain" description="ABC3 transporter permease C-terminal" evidence="7">
    <location>
        <begin position="327"/>
        <end position="434"/>
    </location>
</feature>
<evidence type="ECO:0000256" key="5">
    <source>
        <dbReference type="ARBA" id="ARBA00023136"/>
    </source>
</evidence>
<organism evidence="8 9">
    <name type="scientific">Candidatus Scybalocola faecigallinarum</name>
    <dbReference type="NCBI Taxonomy" id="2840941"/>
    <lineage>
        <taxon>Bacteria</taxon>
        <taxon>Bacillati</taxon>
        <taxon>Bacillota</taxon>
        <taxon>Clostridia</taxon>
        <taxon>Lachnospirales</taxon>
        <taxon>Lachnospiraceae</taxon>
        <taxon>Lachnospiraceae incertae sedis</taxon>
        <taxon>Candidatus Scybalocola (ex Gilroy et al. 2021)</taxon>
    </lineage>
</organism>